<feature type="compositionally biased region" description="Basic residues" evidence="1">
    <location>
        <begin position="213"/>
        <end position="222"/>
    </location>
</feature>
<name>A0A369K129_HYPMA</name>
<reference evidence="2" key="1">
    <citation type="submission" date="2018-04" db="EMBL/GenBank/DDBJ databases">
        <title>Whole genome sequencing of Hypsizygus marmoreus.</title>
        <authorList>
            <person name="Choi I.-G."/>
            <person name="Min B."/>
            <person name="Kim J.-G."/>
            <person name="Kim S."/>
            <person name="Oh Y.-L."/>
            <person name="Kong W.-S."/>
            <person name="Park H."/>
            <person name="Jeong J."/>
            <person name="Song E.-S."/>
        </authorList>
    </citation>
    <scope>NUCLEOTIDE SEQUENCE [LARGE SCALE GENOMIC DNA]</scope>
    <source>
        <strain evidence="2">51987-8</strain>
    </source>
</reference>
<evidence type="ECO:0000313" key="2">
    <source>
        <dbReference type="EMBL" id="RDB28319.1"/>
    </source>
</evidence>
<keyword evidence="3" id="KW-1185">Reference proteome</keyword>
<evidence type="ECO:0000313" key="3">
    <source>
        <dbReference type="Proteomes" id="UP000076154"/>
    </source>
</evidence>
<feature type="region of interest" description="Disordered" evidence="1">
    <location>
        <begin position="151"/>
        <end position="252"/>
    </location>
</feature>
<dbReference type="InParanoid" id="A0A369K129"/>
<comment type="caution">
    <text evidence="2">The sequence shown here is derived from an EMBL/GenBank/DDBJ whole genome shotgun (WGS) entry which is preliminary data.</text>
</comment>
<gene>
    <name evidence="2" type="ORF">Hypma_001327</name>
</gene>
<feature type="compositionally biased region" description="Basic and acidic residues" evidence="1">
    <location>
        <begin position="223"/>
        <end position="239"/>
    </location>
</feature>
<proteinExistence type="predicted"/>
<sequence>MSTTQPNEPGSPLALLNDIQYVRPSHVVDRLQKAACAPDPVTLGNNNLPVKLGMDYAHSELSSLCISTYPEADVGELTDMKQWLVAPDTTKAILDTAKATHSLNQWRKMLTLSNSLSRHELGPLVHSIYGPLLPVAWKKYSKAGGAITQQTIPTVSKANPRKKQKQEEKSSRRDRRILMDRRPDVSPMFQHHTMMGTSTFHPPATDRQTIPKGKTHRKRQKRRGESAHHAHHTSMDHSRPAPGVVSHMPSSAPRYSVAGPSFIRSMNDMNSRWPQSYNTDAIHHPSHVLSHTHPSIPAVHGYVFSSKFPGGN</sequence>
<feature type="compositionally biased region" description="Basic and acidic residues" evidence="1">
    <location>
        <begin position="165"/>
        <end position="184"/>
    </location>
</feature>
<dbReference type="EMBL" id="LUEZ02000012">
    <property type="protein sequence ID" value="RDB28319.1"/>
    <property type="molecule type" value="Genomic_DNA"/>
</dbReference>
<accession>A0A369K129</accession>
<dbReference type="Proteomes" id="UP000076154">
    <property type="component" value="Unassembled WGS sequence"/>
</dbReference>
<evidence type="ECO:0000256" key="1">
    <source>
        <dbReference type="SAM" id="MobiDB-lite"/>
    </source>
</evidence>
<organism evidence="2 3">
    <name type="scientific">Hypsizygus marmoreus</name>
    <name type="common">White beech mushroom</name>
    <name type="synonym">Agaricus marmoreus</name>
    <dbReference type="NCBI Taxonomy" id="39966"/>
    <lineage>
        <taxon>Eukaryota</taxon>
        <taxon>Fungi</taxon>
        <taxon>Dikarya</taxon>
        <taxon>Basidiomycota</taxon>
        <taxon>Agaricomycotina</taxon>
        <taxon>Agaricomycetes</taxon>
        <taxon>Agaricomycetidae</taxon>
        <taxon>Agaricales</taxon>
        <taxon>Tricholomatineae</taxon>
        <taxon>Lyophyllaceae</taxon>
        <taxon>Hypsizygus</taxon>
    </lineage>
</organism>
<protein>
    <submittedName>
        <fullName evidence="2">Uncharacterized protein</fullName>
    </submittedName>
</protein>
<dbReference type="AlphaFoldDB" id="A0A369K129"/>